<evidence type="ECO:0000256" key="2">
    <source>
        <dbReference type="ARBA" id="ARBA00023015"/>
    </source>
</evidence>
<dbReference type="Pfam" id="PF00126">
    <property type="entry name" value="HTH_1"/>
    <property type="match status" value="1"/>
</dbReference>
<dbReference type="InterPro" id="IPR036390">
    <property type="entry name" value="WH_DNA-bd_sf"/>
</dbReference>
<dbReference type="FunFam" id="1.10.10.10:FF:000001">
    <property type="entry name" value="LysR family transcriptional regulator"/>
    <property type="match status" value="1"/>
</dbReference>
<organism evidence="6 7">
    <name type="scientific">Bordetella petrii (strain ATCC BAA-461 / DSM 12804 / CCUG 43448 / CIP 107267 / Se-1111R)</name>
    <dbReference type="NCBI Taxonomy" id="340100"/>
    <lineage>
        <taxon>Bacteria</taxon>
        <taxon>Pseudomonadati</taxon>
        <taxon>Pseudomonadota</taxon>
        <taxon>Betaproteobacteria</taxon>
        <taxon>Burkholderiales</taxon>
        <taxon>Alcaligenaceae</taxon>
        <taxon>Bordetella</taxon>
    </lineage>
</organism>
<sequence length="317" mass="35050">MHGARYAPPYNKKGTMDRLKAMQVFVEVVDRGSLSAAAQRLDMSRAMVSRYLAELEEWVGVRLLHRTTRRLSLTPAGAETLPRCRRMLDLVGEMHESVATPDTEPRGELRMTVSLSFGAAQLGCAVADFVVRYPGTSIDLQLIDRTVNLVQERVDLAVRITNELDPNLIARKLAPCRSVVCAAPSYLQAYGSPSRPEDLAKHNCLTHSHYGKSLWRFRRDNAWVDVPVSGNITANDALLLARAAAQGSGIALLPSYLAGPELAAGRLTALLQATPPEELGIYGVYVSRRQMPLILRTMLDFLAERFGPAPWDAWSRQ</sequence>
<feature type="domain" description="HTH lysR-type" evidence="5">
    <location>
        <begin position="17"/>
        <end position="74"/>
    </location>
</feature>
<dbReference type="InterPro" id="IPR005119">
    <property type="entry name" value="LysR_subst-bd"/>
</dbReference>
<dbReference type="SUPFAM" id="SSF53850">
    <property type="entry name" value="Periplasmic binding protein-like II"/>
    <property type="match status" value="1"/>
</dbReference>
<dbReference type="PANTHER" id="PTHR30537">
    <property type="entry name" value="HTH-TYPE TRANSCRIPTIONAL REGULATOR"/>
    <property type="match status" value="1"/>
</dbReference>
<dbReference type="PROSITE" id="PS50931">
    <property type="entry name" value="HTH_LYSR"/>
    <property type="match status" value="1"/>
</dbReference>
<dbReference type="Gene3D" id="3.40.190.290">
    <property type="match status" value="1"/>
</dbReference>
<dbReference type="GO" id="GO:0006351">
    <property type="term" value="P:DNA-templated transcription"/>
    <property type="evidence" value="ECO:0007669"/>
    <property type="project" value="TreeGrafter"/>
</dbReference>
<accession>A9ITZ2</accession>
<evidence type="ECO:0000256" key="3">
    <source>
        <dbReference type="ARBA" id="ARBA00023125"/>
    </source>
</evidence>
<protein>
    <submittedName>
        <fullName evidence="6">Transcriptional regulator, LysR-family</fullName>
    </submittedName>
</protein>
<dbReference type="Gene3D" id="1.10.10.10">
    <property type="entry name" value="Winged helix-like DNA-binding domain superfamily/Winged helix DNA-binding domain"/>
    <property type="match status" value="1"/>
</dbReference>
<dbReference type="KEGG" id="bpt:Bpet3138"/>
<dbReference type="STRING" id="94624.Bpet3138"/>
<dbReference type="AlphaFoldDB" id="A9ITZ2"/>
<proteinExistence type="inferred from homology"/>
<dbReference type="CDD" id="cd08422">
    <property type="entry name" value="PBP2_CrgA_like"/>
    <property type="match status" value="1"/>
</dbReference>
<gene>
    <name evidence="6" type="ordered locus">Bpet3138</name>
</gene>
<comment type="similarity">
    <text evidence="1">Belongs to the LysR transcriptional regulatory family.</text>
</comment>
<evidence type="ECO:0000256" key="1">
    <source>
        <dbReference type="ARBA" id="ARBA00009437"/>
    </source>
</evidence>
<reference evidence="6 7" key="1">
    <citation type="journal article" date="2008" name="BMC Genomics">
        <title>The missing link: Bordetella petrii is endowed with both the metabolic versatility of environmental bacteria and virulence traits of pathogenic Bordetellae.</title>
        <authorList>
            <person name="Gross R."/>
            <person name="Guzman C.A."/>
            <person name="Sebaihia M."/>
            <person name="Martins Dos Santos V.A."/>
            <person name="Pieper D.H."/>
            <person name="Koebnik R."/>
            <person name="Lechner M."/>
            <person name="Bartels D."/>
            <person name="Buhrmester J."/>
            <person name="Choudhuri J.V."/>
            <person name="Ebensen T."/>
            <person name="Gaigalat L."/>
            <person name="Herrmann S."/>
            <person name="Khachane A.N."/>
            <person name="Larisch C."/>
            <person name="Link S."/>
            <person name="Linke B."/>
            <person name="Meyer F."/>
            <person name="Mormann S."/>
            <person name="Nakunst D."/>
            <person name="Rueckert C."/>
            <person name="Schneiker-Bekel S."/>
            <person name="Schulze K."/>
            <person name="Vorhoelter F.J."/>
            <person name="Yevsa T."/>
            <person name="Engle J.T."/>
            <person name="Goldman W.E."/>
            <person name="Puehler A."/>
            <person name="Goebel U.B."/>
            <person name="Goesmann A."/>
            <person name="Bloecker H."/>
            <person name="Kaiser O."/>
            <person name="Martinez-Arias R."/>
        </authorList>
    </citation>
    <scope>NUCLEOTIDE SEQUENCE [LARGE SCALE GENOMIC DNA]</scope>
    <source>
        <strain evidence="7">ATCC BAA-461 / DSM 12804 / CCUG 43448 / CIP 107267 / Se-1111R</strain>
    </source>
</reference>
<dbReference type="Proteomes" id="UP000001225">
    <property type="component" value="Chromosome"/>
</dbReference>
<keyword evidence="3" id="KW-0238">DNA-binding</keyword>
<dbReference type="eggNOG" id="COG0583">
    <property type="taxonomic scope" value="Bacteria"/>
</dbReference>
<dbReference type="InterPro" id="IPR058163">
    <property type="entry name" value="LysR-type_TF_proteobact-type"/>
</dbReference>
<evidence type="ECO:0000259" key="5">
    <source>
        <dbReference type="PROSITE" id="PS50931"/>
    </source>
</evidence>
<keyword evidence="2" id="KW-0805">Transcription regulation</keyword>
<evidence type="ECO:0000256" key="4">
    <source>
        <dbReference type="ARBA" id="ARBA00023163"/>
    </source>
</evidence>
<dbReference type="PANTHER" id="PTHR30537:SF35">
    <property type="entry name" value="TRANSCRIPTIONAL REGULATORY PROTEIN"/>
    <property type="match status" value="1"/>
</dbReference>
<evidence type="ECO:0000313" key="7">
    <source>
        <dbReference type="Proteomes" id="UP000001225"/>
    </source>
</evidence>
<dbReference type="EMBL" id="AM902716">
    <property type="protein sequence ID" value="CAP43480.1"/>
    <property type="molecule type" value="Genomic_DNA"/>
</dbReference>
<keyword evidence="4" id="KW-0804">Transcription</keyword>
<dbReference type="SUPFAM" id="SSF46785">
    <property type="entry name" value="Winged helix' DNA-binding domain"/>
    <property type="match status" value="1"/>
</dbReference>
<dbReference type="GO" id="GO:0043565">
    <property type="term" value="F:sequence-specific DNA binding"/>
    <property type="evidence" value="ECO:0007669"/>
    <property type="project" value="TreeGrafter"/>
</dbReference>
<dbReference type="Pfam" id="PF03466">
    <property type="entry name" value="LysR_substrate"/>
    <property type="match status" value="1"/>
</dbReference>
<dbReference type="GO" id="GO:0003700">
    <property type="term" value="F:DNA-binding transcription factor activity"/>
    <property type="evidence" value="ECO:0007669"/>
    <property type="project" value="InterPro"/>
</dbReference>
<keyword evidence="7" id="KW-1185">Reference proteome</keyword>
<dbReference type="InterPro" id="IPR000847">
    <property type="entry name" value="LysR_HTH_N"/>
</dbReference>
<dbReference type="FunFam" id="3.40.190.290:FF:000001">
    <property type="entry name" value="Transcriptional regulator, LysR family"/>
    <property type="match status" value="1"/>
</dbReference>
<evidence type="ECO:0000313" key="6">
    <source>
        <dbReference type="EMBL" id="CAP43480.1"/>
    </source>
</evidence>
<name>A9ITZ2_BORPD</name>
<dbReference type="InterPro" id="IPR036388">
    <property type="entry name" value="WH-like_DNA-bd_sf"/>
</dbReference>